<evidence type="ECO:0000313" key="2">
    <source>
        <dbReference type="Proteomes" id="UP000528460"/>
    </source>
</evidence>
<sequence>MMISSKAVYAAFKDKGVEHIYHANSVITSCQFLRKGALLSRGIVARNGMHQTPQTSDTIDKEQSVWFDVFADSVDIHDRARRPNIYGPVLFVMKSEIIKEAYTGGVWVTKSNPTEWTGKKHDQKWFSSAKELKSDLKKGEFQQMLVFRHCGGELPFTKYLREILLDDPKLHSTKSNVNYYSMAFGALRLAVTEGGLSVPINKRKCRNGCKCKQEYARDTDHTTKMYFPKA</sequence>
<reference evidence="1 2" key="1">
    <citation type="submission" date="2020-05" db="EMBL/GenBank/DDBJ databases">
        <authorList>
            <person name="Whitworth D."/>
        </authorList>
    </citation>
    <scope>NUCLEOTIDE SEQUENCE [LARGE SCALE GENOMIC DNA]</scope>
    <source>
        <strain evidence="1 2">CA046A</strain>
    </source>
</reference>
<protein>
    <recommendedName>
        <fullName evidence="3">DUF4433 domain-containing protein</fullName>
    </recommendedName>
</protein>
<dbReference type="AlphaFoldDB" id="A0A7Y4NCW4"/>
<comment type="caution">
    <text evidence="1">The sequence shown here is derived from an EMBL/GenBank/DDBJ whole genome shotgun (WGS) entry which is preliminary data.</text>
</comment>
<dbReference type="EMBL" id="JABFJW010000075">
    <property type="protein sequence ID" value="NOK09788.1"/>
    <property type="molecule type" value="Genomic_DNA"/>
</dbReference>
<evidence type="ECO:0008006" key="3">
    <source>
        <dbReference type="Google" id="ProtNLM"/>
    </source>
</evidence>
<dbReference type="Proteomes" id="UP000528460">
    <property type="component" value="Unassembled WGS sequence"/>
</dbReference>
<name>A0A7Y4NCW4_9BACT</name>
<proteinExistence type="predicted"/>
<accession>A0A7Y4NCW4</accession>
<dbReference type="RefSeq" id="WP_171413963.1">
    <property type="nucleotide sequence ID" value="NZ_JABFJW010000075.1"/>
</dbReference>
<evidence type="ECO:0000313" key="1">
    <source>
        <dbReference type="EMBL" id="NOK09788.1"/>
    </source>
</evidence>
<gene>
    <name evidence="1" type="ORF">HNS30_12195</name>
</gene>
<organism evidence="1 2">
    <name type="scientific">Corallococcus exercitus</name>
    <dbReference type="NCBI Taxonomy" id="2316736"/>
    <lineage>
        <taxon>Bacteria</taxon>
        <taxon>Pseudomonadati</taxon>
        <taxon>Myxococcota</taxon>
        <taxon>Myxococcia</taxon>
        <taxon>Myxococcales</taxon>
        <taxon>Cystobacterineae</taxon>
        <taxon>Myxococcaceae</taxon>
        <taxon>Corallococcus</taxon>
    </lineage>
</organism>
<dbReference type="PROSITE" id="PS51257">
    <property type="entry name" value="PROKAR_LIPOPROTEIN"/>
    <property type="match status" value="1"/>
</dbReference>